<evidence type="ECO:0000313" key="3">
    <source>
        <dbReference type="Proteomes" id="UP000037460"/>
    </source>
</evidence>
<reference evidence="3" key="1">
    <citation type="journal article" date="2015" name="PLoS Genet.">
        <title>Genome Sequence and Transcriptome Analyses of Chrysochromulina tobin: Metabolic Tools for Enhanced Algal Fitness in the Prominent Order Prymnesiales (Haptophyceae).</title>
        <authorList>
            <person name="Hovde B.T."/>
            <person name="Deodato C.R."/>
            <person name="Hunsperger H.M."/>
            <person name="Ryken S.A."/>
            <person name="Yost W."/>
            <person name="Jha R.K."/>
            <person name="Patterson J."/>
            <person name="Monnat R.J. Jr."/>
            <person name="Barlow S.B."/>
            <person name="Starkenburg S.R."/>
            <person name="Cattolico R.A."/>
        </authorList>
    </citation>
    <scope>NUCLEOTIDE SEQUENCE</scope>
    <source>
        <strain evidence="3">CCMP291</strain>
    </source>
</reference>
<sequence length="520" mass="56486">MTTVIRVLDPSCAAIQAVLHDKAAVVANGRDVGFIRNAAAHSIGLNVFAVLAAPQHHERLEDLAKSFKVFPDMKDIRVNSQLLLAATSRIALLISSANKSTYDSQLKCDESKQKASSANHKKARNIYTKRTDLGAAITEEKFNEILALVQTDSCTAELKQKLKDRGIPEDEYLIEINDKAFDVMKSLPQPLLALQQYANYARIDNLDVNDLVGMLSSPQSQPQSRPLSQPGAAFHEAPEPRLPSRTGSSRTSRLVTEGELARVAAEAHARGFASGAAAGSAHGLVKGMEIGASVASKTVACLADRFVDLENKIEKSGQAVLKAVEHSSNETLEAVEEVREAVQETRSELKEGFQGVADAFMRLEESLFDGLDALEDRQAELRKAEQDRQAELRKAEEDRQAELRKAERAARRDISAGEAQRHAALYSKVSEVAASMSGAVMSAGFDAGVEKKKPEEATMEVADGEAKRVAKRQASAEANSVKRLKEASRERSHILPFTARRSFATPPLSPLSKAKANRGL</sequence>
<feature type="compositionally biased region" description="Polar residues" evidence="1">
    <location>
        <begin position="245"/>
        <end position="254"/>
    </location>
</feature>
<evidence type="ECO:0000313" key="2">
    <source>
        <dbReference type="EMBL" id="KOO31382.1"/>
    </source>
</evidence>
<evidence type="ECO:0000256" key="1">
    <source>
        <dbReference type="SAM" id="MobiDB-lite"/>
    </source>
</evidence>
<feature type="region of interest" description="Disordered" evidence="1">
    <location>
        <begin position="214"/>
        <end position="254"/>
    </location>
</feature>
<dbReference type="AlphaFoldDB" id="A0A0M0JYJ5"/>
<keyword evidence="3" id="KW-1185">Reference proteome</keyword>
<feature type="compositionally biased region" description="Low complexity" evidence="1">
    <location>
        <begin position="215"/>
        <end position="230"/>
    </location>
</feature>
<feature type="region of interest" description="Disordered" evidence="1">
    <location>
        <begin position="497"/>
        <end position="520"/>
    </location>
</feature>
<dbReference type="EMBL" id="JWZX01002026">
    <property type="protein sequence ID" value="KOO31382.1"/>
    <property type="molecule type" value="Genomic_DNA"/>
</dbReference>
<gene>
    <name evidence="2" type="ORF">Ctob_008360</name>
</gene>
<dbReference type="Proteomes" id="UP000037460">
    <property type="component" value="Unassembled WGS sequence"/>
</dbReference>
<protein>
    <submittedName>
        <fullName evidence="2">Uncharacterized protein</fullName>
    </submittedName>
</protein>
<proteinExistence type="predicted"/>
<comment type="caution">
    <text evidence="2">The sequence shown here is derived from an EMBL/GenBank/DDBJ whole genome shotgun (WGS) entry which is preliminary data.</text>
</comment>
<name>A0A0M0JYJ5_9EUKA</name>
<feature type="region of interest" description="Disordered" evidence="1">
    <location>
        <begin position="390"/>
        <end position="417"/>
    </location>
</feature>
<organism evidence="2 3">
    <name type="scientific">Chrysochromulina tobinii</name>
    <dbReference type="NCBI Taxonomy" id="1460289"/>
    <lineage>
        <taxon>Eukaryota</taxon>
        <taxon>Haptista</taxon>
        <taxon>Haptophyta</taxon>
        <taxon>Prymnesiophyceae</taxon>
        <taxon>Prymnesiales</taxon>
        <taxon>Chrysochromulinaceae</taxon>
        <taxon>Chrysochromulina</taxon>
    </lineage>
</organism>
<accession>A0A0M0JYJ5</accession>